<dbReference type="RefSeq" id="XP_035683619.1">
    <property type="nucleotide sequence ID" value="XM_035827726.1"/>
</dbReference>
<dbReference type="Pfam" id="PF14643">
    <property type="entry name" value="DUF4455"/>
    <property type="match status" value="1"/>
</dbReference>
<dbReference type="PANTHER" id="PTHR21444">
    <property type="entry name" value="COILED-COIL DOMAIN-CONTAINING PROTEIN 180"/>
    <property type="match status" value="1"/>
</dbReference>
<proteinExistence type="predicted"/>
<dbReference type="KEGG" id="bfo:118420756"/>
<dbReference type="InterPro" id="IPR028089">
    <property type="entry name" value="DUF4455"/>
</dbReference>
<organism evidence="5 6">
    <name type="scientific">Branchiostoma floridae</name>
    <name type="common">Florida lancelet</name>
    <name type="synonym">Amphioxus</name>
    <dbReference type="NCBI Taxonomy" id="7739"/>
    <lineage>
        <taxon>Eukaryota</taxon>
        <taxon>Metazoa</taxon>
        <taxon>Chordata</taxon>
        <taxon>Cephalochordata</taxon>
        <taxon>Leptocardii</taxon>
        <taxon>Amphioxiformes</taxon>
        <taxon>Branchiostomatidae</taxon>
        <taxon>Branchiostoma</taxon>
    </lineage>
</organism>
<evidence type="ECO:0000256" key="2">
    <source>
        <dbReference type="SAM" id="MobiDB-lite"/>
    </source>
</evidence>
<dbReference type="Pfam" id="PF14644">
    <property type="entry name" value="DUF4456"/>
    <property type="match status" value="1"/>
</dbReference>
<feature type="domain" description="DUF4455" evidence="3">
    <location>
        <begin position="132"/>
        <end position="594"/>
    </location>
</feature>
<sequence>MAETQAAPPVRVAPSGKVYRQIFDAEVQLVKSYDKAKEKPRATPTSGLLPLVHEGRATTGTGILTSRQKTWIEGMPNDSTIENPVLYRKAVNLISDRSKEPESLTAAREVRGLEDVVVAEKTGSDIIERIAESRRQRHESTLEDMHQELGVISTDTEPKIANLGETLMGYLEENDQEIDQLLSRIADDSELIDYSLQQLRDLWVMVASQSSVRREKIHELDSELQKVEDSRMDQISEVLQSYAKTLEQIAHMMAPDVQRRMEKEAMEINQSVLANKRAYADLFARLMTADVEREKKQHLQWLDRVGDWRELNTKRTIEQFREFMQSAPVVQPPGADQVLEHLLTEQKAQAQKRMDLLNSIKDMKPPSSTKTSVYEWYNALSTVNEQIDQLHVQYMGKLHGEYEKVCQECLTEIEKYRESLLTRGICSQERSLQVINEHFLPLVGERQRAFEDKLEAMDKALEELSEESANQLKSLFKFAQGGAHIWDVHEIGLAKQERALQEKLEACRHSHDATNQDREANLDIVMDHMRQDSTEEALQNSLQQALTMLNIIKEGYELFHGQQVDIVKGYPSMVTEELTNYDAGLCRFFGVDRNPTGPSKTTTKSPRKKKGDTTARSVSSMSTSSFVSTKVSSTSPLPAVIHEVLTTKKGTSFYVLTEAGEHGIPPEADSTSEPVFLTESETKEDLPAYIENVKLFKSLFVELKKHMRMEFLNHLEEWTGQAVERAKSVVAAKCEELNSELDLRLHLHSPRAKRIEMDVHNVRAAELVMHQERVSRHCKGITTALNELKSRFTDLNTEHNRMFEQFREHIENMEHIFINATKSAKLVSLTNSLQTELEKFMDTIRISLRQFRGFLDDTLATLRESNARFRMSFKLFSDGGNFSPEEIEEYRKKLERMANKIDSAEGFVMADLEGMEARRLEQATEVVNKFEDRFKNHLMDLIFIEKVTRWFTNTQVKIKSEVQESNTQSQTLHNHLNRLERRIDAVAKPNPDKEQLTPQQLVDYMVEVMETVHDRSQYLNCLKESAPPPEPAPAPAPAPTGRVGFVEGALVQPGKGGKQVAEDASIGVIKNILKTQKVQAEGADVEVEDDKTAAARAVYGDERQRTGLRSVATSRPPTSSSIATSLKKSGRATLTRGDTTLSMISAGGGTQQVKRLSGRRGSKSKIEKRVTVFGEGPYELTHFLGLVRKIVSDALEGLFTIGEVYYKQKGNRTPTRPENIQSNMDDFADIVVGKLQSYQQQADEYHNACLQEFRQQLTRLEELVADVPALVVSELLQNHLETVAASRERIEADFSQRVKGWDTEKQTHENDLRPTLGHPQKAGELKTLCDREDARNLEQLRGIQDNNQALQDCVSQHAQSFVETLSQTGEKLLLLYDNLLTIDDVQTGRIDIEKFPTTTLIRKKQAGIDLNDHEYRPTLPRGSNTWPGIPADDMVLQKPPEKKTVTKSGRKTASEKKSKTKQQVQKQVQKTTAAVSTAKTTLGHSSTVEARDKAYQDYLNKFKLSLSNIADQKDAQLTSETRWTDNWSASVQKVKDLY</sequence>
<feature type="compositionally biased region" description="Low complexity" evidence="2">
    <location>
        <begin position="595"/>
        <end position="604"/>
    </location>
</feature>
<evidence type="ECO:0000259" key="3">
    <source>
        <dbReference type="Pfam" id="PF14643"/>
    </source>
</evidence>
<reference evidence="5" key="1">
    <citation type="journal article" date="2020" name="Nat. Ecol. Evol.">
        <title>Deeply conserved synteny resolves early events in vertebrate evolution.</title>
        <authorList>
            <person name="Simakov O."/>
            <person name="Marletaz F."/>
            <person name="Yue J.X."/>
            <person name="O'Connell B."/>
            <person name="Jenkins J."/>
            <person name="Brandt A."/>
            <person name="Calef R."/>
            <person name="Tung C.H."/>
            <person name="Huang T.K."/>
            <person name="Schmutz J."/>
            <person name="Satoh N."/>
            <person name="Yu J.K."/>
            <person name="Putnam N.H."/>
            <person name="Green R.E."/>
            <person name="Rokhsar D.S."/>
        </authorList>
    </citation>
    <scope>NUCLEOTIDE SEQUENCE [LARGE SCALE GENOMIC DNA]</scope>
    <source>
        <strain evidence="5">S238N-H82</strain>
    </source>
</reference>
<keyword evidence="1" id="KW-0175">Coiled coil</keyword>
<dbReference type="OMA" id="FQEEQNM"/>
<feature type="region of interest" description="Disordered" evidence="2">
    <location>
        <begin position="592"/>
        <end position="619"/>
    </location>
</feature>
<reference evidence="6" key="2">
    <citation type="submission" date="2025-08" db="UniProtKB">
        <authorList>
            <consortium name="RefSeq"/>
        </authorList>
    </citation>
    <scope>IDENTIFICATION</scope>
    <source>
        <strain evidence="6">S238N-H82</strain>
        <tissue evidence="6">Testes</tissue>
    </source>
</reference>
<gene>
    <name evidence="6" type="primary">LOC118420756</name>
</gene>
<feature type="coiled-coil region" evidence="1">
    <location>
        <begin position="447"/>
        <end position="474"/>
    </location>
</feature>
<name>A0A9J7LIK6_BRAFL</name>
<feature type="region of interest" description="Disordered" evidence="2">
    <location>
        <begin position="1413"/>
        <end position="1468"/>
    </location>
</feature>
<evidence type="ECO:0000313" key="6">
    <source>
        <dbReference type="RefSeq" id="XP_035683619.1"/>
    </source>
</evidence>
<evidence type="ECO:0000259" key="4">
    <source>
        <dbReference type="Pfam" id="PF14644"/>
    </source>
</evidence>
<evidence type="ECO:0000256" key="1">
    <source>
        <dbReference type="SAM" id="Coils"/>
    </source>
</evidence>
<dbReference type="PANTHER" id="PTHR21444:SF14">
    <property type="entry name" value="COILED-COIL DOMAIN-CONTAINING PROTEIN 180"/>
    <property type="match status" value="1"/>
</dbReference>
<dbReference type="InterPro" id="IPR027914">
    <property type="entry name" value="DUF4456"/>
</dbReference>
<accession>A0A9J7LIK6</accession>
<dbReference type="GeneID" id="118420756"/>
<evidence type="ECO:0000313" key="5">
    <source>
        <dbReference type="Proteomes" id="UP000001554"/>
    </source>
</evidence>
<feature type="region of interest" description="Disordered" evidence="2">
    <location>
        <begin position="1108"/>
        <end position="1131"/>
    </location>
</feature>
<dbReference type="OrthoDB" id="431588at2759"/>
<protein>
    <submittedName>
        <fullName evidence="6">Coiled-coil domain-containing protein 180-like</fullName>
    </submittedName>
</protein>
<feature type="domain" description="DUF4456" evidence="4">
    <location>
        <begin position="1203"/>
        <end position="1402"/>
    </location>
</feature>
<feature type="compositionally biased region" description="Polar residues" evidence="2">
    <location>
        <begin position="1111"/>
        <end position="1127"/>
    </location>
</feature>
<dbReference type="Proteomes" id="UP000001554">
    <property type="component" value="Chromosome 8"/>
</dbReference>
<keyword evidence="5" id="KW-1185">Reference proteome</keyword>